<dbReference type="Proteomes" id="UP000305848">
    <property type="component" value="Unassembled WGS sequence"/>
</dbReference>
<accession>A0A4U3KUI1</accession>
<name>A0A4U3KUI1_9BACT</name>
<dbReference type="OrthoDB" id="837641at2"/>
<dbReference type="AlphaFoldDB" id="A0A4U3KUI1"/>
<dbReference type="EMBL" id="SZQL01000021">
    <property type="protein sequence ID" value="TKK65429.1"/>
    <property type="molecule type" value="Genomic_DNA"/>
</dbReference>
<protein>
    <submittedName>
        <fullName evidence="1">Uncharacterized protein</fullName>
    </submittedName>
</protein>
<comment type="caution">
    <text evidence="1">The sequence shown here is derived from an EMBL/GenBank/DDBJ whole genome shotgun (WGS) entry which is preliminary data.</text>
</comment>
<evidence type="ECO:0000313" key="2">
    <source>
        <dbReference type="Proteomes" id="UP000305848"/>
    </source>
</evidence>
<sequence>MLIHKYMGRPSTGAWTVYESLRIDMPYLLKKGYIKKGSQLYFSLNWCDQRDNPTGSITCISSYLNTPENMYLELIYTLKSRSDGTKTDYRYKVYLCEVDSNLGKGKVLYFLCPQSGKKCRILYKAYDSPIFKSRESYNNRLYYDCQQSSKLNKYNDNYWRIDKHLNAIKKEACNGKRTYKGILTKKAQRYKKLSLKQWEMDDLRWTAGVPKALCKAMGIRKISF</sequence>
<reference evidence="1 2" key="1">
    <citation type="submission" date="2019-05" db="EMBL/GenBank/DDBJ databases">
        <title>Panacibacter sp. strain 17mud1-8 Genome sequencing and assembly.</title>
        <authorList>
            <person name="Chhetri G."/>
        </authorList>
    </citation>
    <scope>NUCLEOTIDE SEQUENCE [LARGE SCALE GENOMIC DNA]</scope>
    <source>
        <strain evidence="1 2">17mud1-8</strain>
    </source>
</reference>
<organism evidence="1 2">
    <name type="scientific">Ilyomonas limi</name>
    <dbReference type="NCBI Taxonomy" id="2575867"/>
    <lineage>
        <taxon>Bacteria</taxon>
        <taxon>Pseudomonadati</taxon>
        <taxon>Bacteroidota</taxon>
        <taxon>Chitinophagia</taxon>
        <taxon>Chitinophagales</taxon>
        <taxon>Chitinophagaceae</taxon>
        <taxon>Ilyomonas</taxon>
    </lineage>
</organism>
<gene>
    <name evidence="1" type="ORF">FC093_20170</name>
</gene>
<evidence type="ECO:0000313" key="1">
    <source>
        <dbReference type="EMBL" id="TKK65429.1"/>
    </source>
</evidence>
<dbReference type="RefSeq" id="WP_137263627.1">
    <property type="nucleotide sequence ID" value="NZ_SZQL01000021.1"/>
</dbReference>
<proteinExistence type="predicted"/>
<keyword evidence="2" id="KW-1185">Reference proteome</keyword>